<name>A0A238Y4X8_9BACT</name>
<dbReference type="AlphaFoldDB" id="A0A238Y4X8"/>
<comment type="similarity">
    <text evidence="2">Belongs to the CRISPR-associated Csm5 family.</text>
</comment>
<sequence length="368" mass="42819">METYKIRLKVETPAHIGTGEEHYATDFAIKDGKFYLIDHNKFFNHLEKLGKVDEFIEIATSDNPSSILKIRKLIKETFKPEFAKAEIEIDETVAKEIEKKYTEVSKVEVSRREVNKVINRLSIKKVYKCPLTFKPVVPGSSLKGAIRTAIISYILKNKKENNPGLTAFLTKNIKLLDDKTILDFKVDENLSNPKTARDPFRFIKVSDFNPIDTGVKIGKSQMYHIKKGSLNLPVYLEYVKEGSTFEGEIKIDRDMAEKIFKDTGFPFEILEIENLLKQIRIHFGNYVYYKKEKERNLKFSKWKLRANKHKMEAPLKIGFHSGAYATTVADDELRQVYDRKRKTTKPDPLTFWMINQKPMGWCYLEVIE</sequence>
<evidence type="ECO:0000313" key="9">
    <source>
        <dbReference type="Proteomes" id="UP000198405"/>
    </source>
</evidence>
<evidence type="ECO:0000256" key="6">
    <source>
        <dbReference type="ARBA" id="ARBA00031720"/>
    </source>
</evidence>
<reference evidence="9" key="1">
    <citation type="submission" date="2017-06" db="EMBL/GenBank/DDBJ databases">
        <authorList>
            <person name="Varghese N."/>
            <person name="Submissions S."/>
        </authorList>
    </citation>
    <scope>NUCLEOTIDE SEQUENCE [LARGE SCALE GENOMIC DNA]</scope>
    <source>
        <strain evidence="9">DSM 15668</strain>
    </source>
</reference>
<dbReference type="InterPro" id="IPR005537">
    <property type="entry name" value="RAMP_III_fam"/>
</dbReference>
<dbReference type="GO" id="GO:0003723">
    <property type="term" value="F:RNA binding"/>
    <property type="evidence" value="ECO:0007669"/>
    <property type="project" value="UniProtKB-KW"/>
</dbReference>
<dbReference type="EMBL" id="FZOB01000002">
    <property type="protein sequence ID" value="SNR65868.1"/>
    <property type="molecule type" value="Genomic_DNA"/>
</dbReference>
<accession>A0A238Y4X8</accession>
<keyword evidence="9" id="KW-1185">Reference proteome</keyword>
<dbReference type="Pfam" id="PF03787">
    <property type="entry name" value="RAMPs"/>
    <property type="match status" value="1"/>
</dbReference>
<dbReference type="OrthoDB" id="24360at2"/>
<dbReference type="RefSeq" id="WP_089322451.1">
    <property type="nucleotide sequence ID" value="NZ_FZOB01000002.1"/>
</dbReference>
<gene>
    <name evidence="8" type="ORF">SAMN06265340_10298</name>
</gene>
<dbReference type="NCBIfam" id="TIGR01899">
    <property type="entry name" value="cas_TM1807_csm5"/>
    <property type="match status" value="1"/>
</dbReference>
<dbReference type="InterPro" id="IPR010173">
    <property type="entry name" value="CRISPR-assoc_Csm5"/>
</dbReference>
<evidence type="ECO:0000256" key="1">
    <source>
        <dbReference type="ARBA" id="ARBA00003088"/>
    </source>
</evidence>
<proteinExistence type="inferred from homology"/>
<dbReference type="PANTHER" id="PTHR38007:SF1">
    <property type="entry name" value="CRISPR SYSTEM CMS PROTEIN CSM5"/>
    <property type="match status" value="1"/>
</dbReference>
<keyword evidence="5" id="KW-0051">Antiviral defense</keyword>
<dbReference type="PANTHER" id="PTHR38007">
    <property type="entry name" value="CRISPR SYSTEM CMS PROTEIN CSM5"/>
    <property type="match status" value="1"/>
</dbReference>
<evidence type="ECO:0000256" key="5">
    <source>
        <dbReference type="ARBA" id="ARBA00023118"/>
    </source>
</evidence>
<evidence type="ECO:0000259" key="7">
    <source>
        <dbReference type="Pfam" id="PF03787"/>
    </source>
</evidence>
<protein>
    <recommendedName>
        <fullName evidence="3">CRISPR system Cms protein Csm5</fullName>
    </recommendedName>
    <alternativeName>
        <fullName evidence="6">CRISPR type III A-associated protein Csm5</fullName>
    </alternativeName>
</protein>
<evidence type="ECO:0000256" key="2">
    <source>
        <dbReference type="ARBA" id="ARBA00006680"/>
    </source>
</evidence>
<dbReference type="Proteomes" id="UP000198405">
    <property type="component" value="Unassembled WGS sequence"/>
</dbReference>
<organism evidence="8 9">
    <name type="scientific">Desulfurobacterium atlanticum</name>
    <dbReference type="NCBI Taxonomy" id="240169"/>
    <lineage>
        <taxon>Bacteria</taxon>
        <taxon>Pseudomonadati</taxon>
        <taxon>Aquificota</taxon>
        <taxon>Aquificia</taxon>
        <taxon>Desulfurobacteriales</taxon>
        <taxon>Desulfurobacteriaceae</taxon>
        <taxon>Desulfurobacterium</taxon>
    </lineage>
</organism>
<evidence type="ECO:0000256" key="4">
    <source>
        <dbReference type="ARBA" id="ARBA00022884"/>
    </source>
</evidence>
<keyword evidence="4" id="KW-0694">RNA-binding</keyword>
<dbReference type="GO" id="GO:0051607">
    <property type="term" value="P:defense response to virus"/>
    <property type="evidence" value="ECO:0007669"/>
    <property type="project" value="UniProtKB-KW"/>
</dbReference>
<comment type="function">
    <text evidence="1">This subunit might be involved in maturation of a crRNA intermediate to its mature form.</text>
</comment>
<evidence type="ECO:0000256" key="3">
    <source>
        <dbReference type="ARBA" id="ARBA00016113"/>
    </source>
</evidence>
<evidence type="ECO:0000313" key="8">
    <source>
        <dbReference type="EMBL" id="SNR65868.1"/>
    </source>
</evidence>
<feature type="domain" description="CRISPR type III-associated protein" evidence="7">
    <location>
        <begin position="8"/>
        <end position="286"/>
    </location>
</feature>